<accession>A0A6A6JW14</accession>
<name>A0A6A6JW14_WESOR</name>
<evidence type="ECO:0000313" key="4">
    <source>
        <dbReference type="Proteomes" id="UP000800097"/>
    </source>
</evidence>
<dbReference type="RefSeq" id="XP_033658338.1">
    <property type="nucleotide sequence ID" value="XM_033803158.1"/>
</dbReference>
<dbReference type="EMBL" id="ML986484">
    <property type="protein sequence ID" value="KAF2280801.1"/>
    <property type="molecule type" value="Genomic_DNA"/>
</dbReference>
<feature type="region of interest" description="Disordered" evidence="1">
    <location>
        <begin position="1"/>
        <end position="70"/>
    </location>
</feature>
<reference evidence="3" key="1">
    <citation type="journal article" date="2020" name="Stud. Mycol.">
        <title>101 Dothideomycetes genomes: a test case for predicting lifestyles and emergence of pathogens.</title>
        <authorList>
            <person name="Haridas S."/>
            <person name="Albert R."/>
            <person name="Binder M."/>
            <person name="Bloem J."/>
            <person name="Labutti K."/>
            <person name="Salamov A."/>
            <person name="Andreopoulos B."/>
            <person name="Baker S."/>
            <person name="Barry K."/>
            <person name="Bills G."/>
            <person name="Bluhm B."/>
            <person name="Cannon C."/>
            <person name="Castanera R."/>
            <person name="Culley D."/>
            <person name="Daum C."/>
            <person name="Ezra D."/>
            <person name="Gonzalez J."/>
            <person name="Henrissat B."/>
            <person name="Kuo A."/>
            <person name="Liang C."/>
            <person name="Lipzen A."/>
            <person name="Lutzoni F."/>
            <person name="Magnuson J."/>
            <person name="Mondo S."/>
            <person name="Nolan M."/>
            <person name="Ohm R."/>
            <person name="Pangilinan J."/>
            <person name="Park H.-J."/>
            <person name="Ramirez L."/>
            <person name="Alfaro M."/>
            <person name="Sun H."/>
            <person name="Tritt A."/>
            <person name="Yoshinaga Y."/>
            <person name="Zwiers L.-H."/>
            <person name="Turgeon B."/>
            <person name="Goodwin S."/>
            <person name="Spatafora J."/>
            <person name="Crous P."/>
            <person name="Grigoriev I."/>
        </authorList>
    </citation>
    <scope>NUCLEOTIDE SEQUENCE</scope>
    <source>
        <strain evidence="3">CBS 379.55</strain>
    </source>
</reference>
<keyword evidence="4" id="KW-1185">Reference proteome</keyword>
<organism evidence="3 4">
    <name type="scientific">Westerdykella ornata</name>
    <dbReference type="NCBI Taxonomy" id="318751"/>
    <lineage>
        <taxon>Eukaryota</taxon>
        <taxon>Fungi</taxon>
        <taxon>Dikarya</taxon>
        <taxon>Ascomycota</taxon>
        <taxon>Pezizomycotina</taxon>
        <taxon>Dothideomycetes</taxon>
        <taxon>Pleosporomycetidae</taxon>
        <taxon>Pleosporales</taxon>
        <taxon>Sporormiaceae</taxon>
        <taxon>Westerdykella</taxon>
    </lineage>
</organism>
<dbReference type="Proteomes" id="UP000800097">
    <property type="component" value="Unassembled WGS sequence"/>
</dbReference>
<feature type="transmembrane region" description="Helical" evidence="2">
    <location>
        <begin position="114"/>
        <end position="134"/>
    </location>
</feature>
<keyword evidence="2" id="KW-0472">Membrane</keyword>
<keyword evidence="2" id="KW-0812">Transmembrane</keyword>
<proteinExistence type="predicted"/>
<gene>
    <name evidence="3" type="ORF">EI97DRAFT_8586</name>
</gene>
<evidence type="ECO:0000256" key="1">
    <source>
        <dbReference type="SAM" id="MobiDB-lite"/>
    </source>
</evidence>
<keyword evidence="2" id="KW-1133">Transmembrane helix</keyword>
<dbReference type="AlphaFoldDB" id="A0A6A6JW14"/>
<evidence type="ECO:0000313" key="3">
    <source>
        <dbReference type="EMBL" id="KAF2280801.1"/>
    </source>
</evidence>
<protein>
    <submittedName>
        <fullName evidence="3">Uncharacterized protein</fullName>
    </submittedName>
</protein>
<evidence type="ECO:0000256" key="2">
    <source>
        <dbReference type="SAM" id="Phobius"/>
    </source>
</evidence>
<dbReference type="GeneID" id="54556333"/>
<sequence length="388" mass="43543">MQEKKRASSTSPKASVKRPRAPERTPPPQIPRTTGTKPPRKEVGLPGTGPPAASKKARPTPEPVTRSETLTNSAILGPKPIESVFQTFPRELTERIFGGFSFKEIREICKGGKLMWLMVTPYLYSVVIISPLAMDVAALDRCGRYYEHTRVLTVHIPQAEVTDHWDHAESIFRHMIRYISNRTLRVVSFTPATILNTATCRTLCQLLEKATQVTKIYLPPVTPQERSNNERTDLNAWVKLRRYNEDGEADLDLVVAWNADVQLLKTILHRESSQIISMAILGTIVTPSDALNNSLAVLGYDRNNPLNVKELQLCRLDLTQWHETEPILGLKSLQSLAMHECIDAENAIESASREALKLKRFVLTNICESWTPTPPQHNDTVQAGKEDG</sequence>